<dbReference type="Proteomes" id="UP000333828">
    <property type="component" value="Unassembled WGS sequence"/>
</dbReference>
<protein>
    <submittedName>
        <fullName evidence="2">Uncharacterized protein</fullName>
    </submittedName>
</protein>
<proteinExistence type="predicted"/>
<keyword evidence="3" id="KW-1185">Reference proteome</keyword>
<evidence type="ECO:0000256" key="1">
    <source>
        <dbReference type="SAM" id="SignalP"/>
    </source>
</evidence>
<gene>
    <name evidence="2" type="ORF">PIN31115_03338</name>
</gene>
<evidence type="ECO:0000313" key="2">
    <source>
        <dbReference type="EMBL" id="VVE24974.1"/>
    </source>
</evidence>
<dbReference type="EMBL" id="CABPSI010000003">
    <property type="protein sequence ID" value="VVE24974.1"/>
    <property type="molecule type" value="Genomic_DNA"/>
</dbReference>
<name>A0A5E4WMZ2_9BURK</name>
<keyword evidence="1" id="KW-0732">Signal</keyword>
<sequence length="39" mass="4246">MRICLLPAFAAFNAFTAFSASSVLTQAIPQKNTIERDNS</sequence>
<dbReference type="AlphaFoldDB" id="A0A5E4WMZ2"/>
<feature type="signal peptide" evidence="1">
    <location>
        <begin position="1"/>
        <end position="19"/>
    </location>
</feature>
<evidence type="ECO:0000313" key="3">
    <source>
        <dbReference type="Proteomes" id="UP000333828"/>
    </source>
</evidence>
<organism evidence="2 3">
    <name type="scientific">Pandoraea iniqua</name>
    <dbReference type="NCBI Taxonomy" id="2508288"/>
    <lineage>
        <taxon>Bacteria</taxon>
        <taxon>Pseudomonadati</taxon>
        <taxon>Pseudomonadota</taxon>
        <taxon>Betaproteobacteria</taxon>
        <taxon>Burkholderiales</taxon>
        <taxon>Burkholderiaceae</taxon>
        <taxon>Pandoraea</taxon>
    </lineage>
</organism>
<accession>A0A5E4WMZ2</accession>
<reference evidence="2 3" key="1">
    <citation type="submission" date="2019-08" db="EMBL/GenBank/DDBJ databases">
        <authorList>
            <person name="Peeters C."/>
        </authorList>
    </citation>
    <scope>NUCLEOTIDE SEQUENCE [LARGE SCALE GENOMIC DNA]</scope>
    <source>
        <strain evidence="2 3">LMG 31115</strain>
    </source>
</reference>
<feature type="chain" id="PRO_5022713394" evidence="1">
    <location>
        <begin position="20"/>
        <end position="39"/>
    </location>
</feature>